<reference evidence="1 2" key="1">
    <citation type="submission" date="2018-10" db="EMBL/GenBank/DDBJ databases">
        <title>Isolation from cow dung.</title>
        <authorList>
            <person name="Ling L."/>
        </authorList>
    </citation>
    <scope>NUCLEOTIDE SEQUENCE [LARGE SCALE GENOMIC DNA]</scope>
    <source>
        <strain evidence="1 2">NEAU-LL90</strain>
    </source>
</reference>
<proteinExistence type="predicted"/>
<protein>
    <submittedName>
        <fullName evidence="1">Uncharacterized protein</fullName>
    </submittedName>
</protein>
<dbReference type="RefSeq" id="WP_122189781.1">
    <property type="nucleotide sequence ID" value="NZ_RFFH01000009.1"/>
</dbReference>
<dbReference type="Gene3D" id="3.40.50.1820">
    <property type="entry name" value="alpha/beta hydrolase"/>
    <property type="match status" value="1"/>
</dbReference>
<dbReference type="AlphaFoldDB" id="A0A3M2L209"/>
<name>A0A3M2L209_9NOCA</name>
<sequence length="73" mass="7770">MIATRSDTVVTPASSTGVADEWIQDSCWNDTIEHAGLTYDDTAIRLVLDALSPATAESPNCLLAYQLSGAVQQ</sequence>
<comment type="caution">
    <text evidence="1">The sequence shown here is derived from an EMBL/GenBank/DDBJ whole genome shotgun (WGS) entry which is preliminary data.</text>
</comment>
<evidence type="ECO:0000313" key="2">
    <source>
        <dbReference type="Proteomes" id="UP000279275"/>
    </source>
</evidence>
<organism evidence="1 2">
    <name type="scientific">Nocardia stercoris</name>
    <dbReference type="NCBI Taxonomy" id="2483361"/>
    <lineage>
        <taxon>Bacteria</taxon>
        <taxon>Bacillati</taxon>
        <taxon>Actinomycetota</taxon>
        <taxon>Actinomycetes</taxon>
        <taxon>Mycobacteriales</taxon>
        <taxon>Nocardiaceae</taxon>
        <taxon>Nocardia</taxon>
    </lineage>
</organism>
<dbReference type="Proteomes" id="UP000279275">
    <property type="component" value="Unassembled WGS sequence"/>
</dbReference>
<keyword evidence="2" id="KW-1185">Reference proteome</keyword>
<dbReference type="InterPro" id="IPR029058">
    <property type="entry name" value="AB_hydrolase_fold"/>
</dbReference>
<dbReference type="EMBL" id="RFFH01000009">
    <property type="protein sequence ID" value="RMI30543.1"/>
    <property type="molecule type" value="Genomic_DNA"/>
</dbReference>
<evidence type="ECO:0000313" key="1">
    <source>
        <dbReference type="EMBL" id="RMI30543.1"/>
    </source>
</evidence>
<gene>
    <name evidence="1" type="ORF">EBN03_20905</name>
</gene>
<accession>A0A3M2L209</accession>